<dbReference type="Proteomes" id="UP001148737">
    <property type="component" value="Unassembled WGS sequence"/>
</dbReference>
<dbReference type="EMBL" id="JANAKD010002171">
    <property type="protein sequence ID" value="KAJ3474486.1"/>
    <property type="molecule type" value="Genomic_DNA"/>
</dbReference>
<reference evidence="1" key="1">
    <citation type="submission" date="2022-07" db="EMBL/GenBank/DDBJ databases">
        <title>Genome Sequence of Lecanicillium saksenae.</title>
        <authorList>
            <person name="Buettner E."/>
        </authorList>
    </citation>
    <scope>NUCLEOTIDE SEQUENCE</scope>
    <source>
        <strain evidence="1">VT-O1</strain>
    </source>
</reference>
<proteinExistence type="predicted"/>
<name>A0ACC1QG82_9HYPO</name>
<accession>A0ACC1QG82</accession>
<gene>
    <name evidence="1" type="ORF">NLG97_g9823</name>
</gene>
<protein>
    <submittedName>
        <fullName evidence="1">Uncharacterized protein</fullName>
    </submittedName>
</protein>
<keyword evidence="2" id="KW-1185">Reference proteome</keyword>
<sequence length="92" mass="10454">MVSFKTTGLVAAAALSTFVQADYDIDPTSVPIATRGKFRHVSLRIRLLNTNRDCLERWCRDEKLTCPLICQQTEPRTTLINDCDPRINTDLE</sequence>
<evidence type="ECO:0000313" key="1">
    <source>
        <dbReference type="EMBL" id="KAJ3474486.1"/>
    </source>
</evidence>
<comment type="caution">
    <text evidence="1">The sequence shown here is derived from an EMBL/GenBank/DDBJ whole genome shotgun (WGS) entry which is preliminary data.</text>
</comment>
<organism evidence="1 2">
    <name type="scientific">Lecanicillium saksenae</name>
    <dbReference type="NCBI Taxonomy" id="468837"/>
    <lineage>
        <taxon>Eukaryota</taxon>
        <taxon>Fungi</taxon>
        <taxon>Dikarya</taxon>
        <taxon>Ascomycota</taxon>
        <taxon>Pezizomycotina</taxon>
        <taxon>Sordariomycetes</taxon>
        <taxon>Hypocreomycetidae</taxon>
        <taxon>Hypocreales</taxon>
        <taxon>Cordycipitaceae</taxon>
        <taxon>Lecanicillium</taxon>
    </lineage>
</organism>
<evidence type="ECO:0000313" key="2">
    <source>
        <dbReference type="Proteomes" id="UP001148737"/>
    </source>
</evidence>